<sequence length="199" mass="22851">MYPVITISREFGSGGHSIGEKVAKKLNIPFLDQEIVNQVAEESGYAREMVEEQGEHASAANKWFDVSAASAMYFQSPQDEIFIIQKNVILEAAAKGPCVIVGRCADYLLRKADMKCLNVMIHADMEHRKKRVLERYGEVKDVGIEKRILKKDKQRKTYYRYYTDQEWGSYRNYDISLDSGRLGEDYCVELICALAEKFK</sequence>
<dbReference type="Proteomes" id="UP000823912">
    <property type="component" value="Unassembled WGS sequence"/>
</dbReference>
<keyword evidence="1" id="KW-0808">Transferase</keyword>
<dbReference type="EMBL" id="DVHM01000053">
    <property type="protein sequence ID" value="HIR70310.1"/>
    <property type="molecule type" value="Genomic_DNA"/>
</dbReference>
<dbReference type="InterPro" id="IPR027417">
    <property type="entry name" value="P-loop_NTPase"/>
</dbReference>
<proteinExistence type="predicted"/>
<keyword evidence="1" id="KW-0418">Kinase</keyword>
<evidence type="ECO:0000313" key="2">
    <source>
        <dbReference type="Proteomes" id="UP000823912"/>
    </source>
</evidence>
<dbReference type="Pfam" id="PF13189">
    <property type="entry name" value="Cytidylate_kin2"/>
    <property type="match status" value="1"/>
</dbReference>
<evidence type="ECO:0000313" key="1">
    <source>
        <dbReference type="EMBL" id="HIR70310.1"/>
    </source>
</evidence>
<dbReference type="AlphaFoldDB" id="A0A9D1JAB6"/>
<accession>A0A9D1JAB6</accession>
<dbReference type="Gene3D" id="3.40.50.300">
    <property type="entry name" value="P-loop containing nucleotide triphosphate hydrolases"/>
    <property type="match status" value="1"/>
</dbReference>
<dbReference type="GO" id="GO:0016301">
    <property type="term" value="F:kinase activity"/>
    <property type="evidence" value="ECO:0007669"/>
    <property type="project" value="UniProtKB-KW"/>
</dbReference>
<name>A0A9D1JAB6_9FIRM</name>
<comment type="caution">
    <text evidence="1">The sequence shown here is derived from an EMBL/GenBank/DDBJ whole genome shotgun (WGS) entry which is preliminary data.</text>
</comment>
<reference evidence="1" key="1">
    <citation type="submission" date="2020-10" db="EMBL/GenBank/DDBJ databases">
        <authorList>
            <person name="Gilroy R."/>
        </authorList>
    </citation>
    <scope>NUCLEOTIDE SEQUENCE</scope>
    <source>
        <strain evidence="1">ChiSjej5B23-6657</strain>
    </source>
</reference>
<reference evidence="1" key="2">
    <citation type="journal article" date="2021" name="PeerJ">
        <title>Extensive microbial diversity within the chicken gut microbiome revealed by metagenomics and culture.</title>
        <authorList>
            <person name="Gilroy R."/>
            <person name="Ravi A."/>
            <person name="Getino M."/>
            <person name="Pursley I."/>
            <person name="Horton D.L."/>
            <person name="Alikhan N.F."/>
            <person name="Baker D."/>
            <person name="Gharbi K."/>
            <person name="Hall N."/>
            <person name="Watson M."/>
            <person name="Adriaenssens E.M."/>
            <person name="Foster-Nyarko E."/>
            <person name="Jarju S."/>
            <person name="Secka A."/>
            <person name="Antonio M."/>
            <person name="Oren A."/>
            <person name="Chaudhuri R.R."/>
            <person name="La Ragione R."/>
            <person name="Hildebrand F."/>
            <person name="Pallen M.J."/>
        </authorList>
    </citation>
    <scope>NUCLEOTIDE SEQUENCE</scope>
    <source>
        <strain evidence="1">ChiSjej5B23-6657</strain>
    </source>
</reference>
<dbReference type="SUPFAM" id="SSF52540">
    <property type="entry name" value="P-loop containing nucleoside triphosphate hydrolases"/>
    <property type="match status" value="1"/>
</dbReference>
<gene>
    <name evidence="1" type="ORF">IAA55_03420</name>
</gene>
<protein>
    <submittedName>
        <fullName evidence="1">Cytidylate kinase-like family protein</fullName>
    </submittedName>
</protein>
<organism evidence="1 2">
    <name type="scientific">Candidatus Pullilachnospira gallistercoris</name>
    <dbReference type="NCBI Taxonomy" id="2840911"/>
    <lineage>
        <taxon>Bacteria</taxon>
        <taxon>Bacillati</taxon>
        <taxon>Bacillota</taxon>
        <taxon>Clostridia</taxon>
        <taxon>Lachnospirales</taxon>
        <taxon>Lachnospiraceae</taxon>
        <taxon>Lachnospiraceae incertae sedis</taxon>
        <taxon>Candidatus Pullilachnospira</taxon>
    </lineage>
</organism>